<dbReference type="EMBL" id="VNHX01000002">
    <property type="protein sequence ID" value="TYP97803.1"/>
    <property type="molecule type" value="Genomic_DNA"/>
</dbReference>
<evidence type="ECO:0000256" key="2">
    <source>
        <dbReference type="ARBA" id="ARBA00022741"/>
    </source>
</evidence>
<protein>
    <submittedName>
        <fullName evidence="5">ABC-2 type transport system ATP-binding protein</fullName>
    </submittedName>
</protein>
<comment type="caution">
    <text evidence="5">The sequence shown here is derived from an EMBL/GenBank/DDBJ whole genome shotgun (WGS) entry which is preliminary data.</text>
</comment>
<evidence type="ECO:0000313" key="6">
    <source>
        <dbReference type="Proteomes" id="UP000325105"/>
    </source>
</evidence>
<dbReference type="SMART" id="SM00382">
    <property type="entry name" value="AAA"/>
    <property type="match status" value="1"/>
</dbReference>
<dbReference type="PANTHER" id="PTHR42939:SF1">
    <property type="entry name" value="ABC TRANSPORTER ATP-BINDING PROTEIN ALBC-RELATED"/>
    <property type="match status" value="1"/>
</dbReference>
<dbReference type="CDD" id="cd03230">
    <property type="entry name" value="ABC_DR_subfamily_A"/>
    <property type="match status" value="1"/>
</dbReference>
<dbReference type="AlphaFoldDB" id="A0A5S5DPD5"/>
<evidence type="ECO:0000313" key="5">
    <source>
        <dbReference type="EMBL" id="TYP97803.1"/>
    </source>
</evidence>
<sequence length="226" mass="25225">MITVTNLSKSYGKKEVLKDVSFILEPSKVYGIVGSNGAGKTTLFRCIAGLESYNGHIHADRTPLKNYLGLLPADPYFPSKLTGEEYIYLLADARGIQVTDLEERNIFQLPLREYASEYSTGMKKKLALTAILLQRNRYFILDEPYNGIDFESALILTSIISKLRSLGKTVLISSHIFSTLKECCDQILVLENGQTGKMIAQDAFDELEDKMKKSAIGKDIDKLIEG</sequence>
<proteinExistence type="predicted"/>
<accession>A0A5S5DPD5</accession>
<dbReference type="SUPFAM" id="SSF52540">
    <property type="entry name" value="P-loop containing nucleoside triphosphate hydrolases"/>
    <property type="match status" value="1"/>
</dbReference>
<dbReference type="GO" id="GO:0005524">
    <property type="term" value="F:ATP binding"/>
    <property type="evidence" value="ECO:0007669"/>
    <property type="project" value="UniProtKB-KW"/>
</dbReference>
<dbReference type="InterPro" id="IPR003439">
    <property type="entry name" value="ABC_transporter-like_ATP-bd"/>
</dbReference>
<name>A0A5S5DPD5_9SPHI</name>
<dbReference type="Proteomes" id="UP000325105">
    <property type="component" value="Unassembled WGS sequence"/>
</dbReference>
<evidence type="ECO:0000256" key="1">
    <source>
        <dbReference type="ARBA" id="ARBA00022448"/>
    </source>
</evidence>
<keyword evidence="3 5" id="KW-0067">ATP-binding</keyword>
<keyword evidence="2" id="KW-0547">Nucleotide-binding</keyword>
<dbReference type="InterPro" id="IPR003593">
    <property type="entry name" value="AAA+_ATPase"/>
</dbReference>
<feature type="domain" description="ABC transporter" evidence="4">
    <location>
        <begin position="2"/>
        <end position="217"/>
    </location>
</feature>
<dbReference type="RefSeq" id="WP_148907444.1">
    <property type="nucleotide sequence ID" value="NZ_VNHX01000002.1"/>
</dbReference>
<keyword evidence="6" id="KW-1185">Reference proteome</keyword>
<evidence type="ECO:0000259" key="4">
    <source>
        <dbReference type="PROSITE" id="PS50893"/>
    </source>
</evidence>
<dbReference type="InterPro" id="IPR027417">
    <property type="entry name" value="P-loop_NTPase"/>
</dbReference>
<dbReference type="PROSITE" id="PS50893">
    <property type="entry name" value="ABC_TRANSPORTER_2"/>
    <property type="match status" value="1"/>
</dbReference>
<dbReference type="GO" id="GO:0016887">
    <property type="term" value="F:ATP hydrolysis activity"/>
    <property type="evidence" value="ECO:0007669"/>
    <property type="project" value="InterPro"/>
</dbReference>
<organism evidence="5 6">
    <name type="scientific">Sphingobacterium allocomposti</name>
    <dbReference type="NCBI Taxonomy" id="415956"/>
    <lineage>
        <taxon>Bacteria</taxon>
        <taxon>Pseudomonadati</taxon>
        <taxon>Bacteroidota</taxon>
        <taxon>Sphingobacteriia</taxon>
        <taxon>Sphingobacteriales</taxon>
        <taxon>Sphingobacteriaceae</taxon>
        <taxon>Sphingobacterium</taxon>
    </lineage>
</organism>
<evidence type="ECO:0000256" key="3">
    <source>
        <dbReference type="ARBA" id="ARBA00022840"/>
    </source>
</evidence>
<dbReference type="OrthoDB" id="9785229at2"/>
<gene>
    <name evidence="5" type="ORF">BC792_102225</name>
</gene>
<reference evidence="5 6" key="1">
    <citation type="submission" date="2019-07" db="EMBL/GenBank/DDBJ databases">
        <title>Genomic Encyclopedia of Archaeal and Bacterial Type Strains, Phase II (KMG-II): from individual species to whole genera.</title>
        <authorList>
            <person name="Goeker M."/>
        </authorList>
    </citation>
    <scope>NUCLEOTIDE SEQUENCE [LARGE SCALE GENOMIC DNA]</scope>
    <source>
        <strain evidence="5 6">DSM 18850</strain>
    </source>
</reference>
<dbReference type="PANTHER" id="PTHR42939">
    <property type="entry name" value="ABC TRANSPORTER ATP-BINDING PROTEIN ALBC-RELATED"/>
    <property type="match status" value="1"/>
</dbReference>
<dbReference type="InterPro" id="IPR051782">
    <property type="entry name" value="ABC_Transporter_VariousFunc"/>
</dbReference>
<keyword evidence="1" id="KW-0813">Transport</keyword>
<dbReference type="Gene3D" id="3.40.50.300">
    <property type="entry name" value="P-loop containing nucleotide triphosphate hydrolases"/>
    <property type="match status" value="1"/>
</dbReference>
<dbReference type="Pfam" id="PF00005">
    <property type="entry name" value="ABC_tran"/>
    <property type="match status" value="1"/>
</dbReference>